<comment type="caution">
    <text evidence="8">The sequence shown here is derived from an EMBL/GenBank/DDBJ whole genome shotgun (WGS) entry which is preliminary data.</text>
</comment>
<evidence type="ECO:0000313" key="9">
    <source>
        <dbReference type="Proteomes" id="UP000808146"/>
    </source>
</evidence>
<evidence type="ECO:0000259" key="7">
    <source>
        <dbReference type="Pfam" id="PF13861"/>
    </source>
</evidence>
<evidence type="ECO:0000256" key="3">
    <source>
        <dbReference type="ARBA" id="ARBA00022795"/>
    </source>
</evidence>
<proteinExistence type="inferred from homology"/>
<dbReference type="InterPro" id="IPR025965">
    <property type="entry name" value="FlgD/Vpr_Ig-like"/>
</dbReference>
<gene>
    <name evidence="8" type="ORF">IPN75_14125</name>
</gene>
<evidence type="ECO:0000256" key="1">
    <source>
        <dbReference type="ARBA" id="ARBA00010577"/>
    </source>
</evidence>
<dbReference type="Pfam" id="PF13860">
    <property type="entry name" value="FlgD_ig"/>
    <property type="match status" value="1"/>
</dbReference>
<dbReference type="EMBL" id="JADKBR010000017">
    <property type="protein sequence ID" value="MBK8891412.1"/>
    <property type="molecule type" value="Genomic_DNA"/>
</dbReference>
<evidence type="ECO:0000259" key="6">
    <source>
        <dbReference type="Pfam" id="PF13860"/>
    </source>
</evidence>
<sequence length="220" mass="22118">MGAVSSIAGAVAAKAVQSTLSATGSEGAEDRFLKLLVTQLKNQDPLNPMDNAEITSQMAQISTVSGIDKLNSTMQAMATAFSANQSLEATAMVGHRVLVPGSTLQLQNGAAAGGLELLQAADRVSISIKDGSGQVVHRVDLGPQPAGVVSFQWDGVVDSGASAAPGSYSFAVEAAQGGKKIDATALALGLVGGVMQGKTGVLLNVNGMGAVALSDVKQVR</sequence>
<evidence type="ECO:0000256" key="2">
    <source>
        <dbReference type="ARBA" id="ARBA00016013"/>
    </source>
</evidence>
<keyword evidence="8" id="KW-0969">Cilium</keyword>
<comment type="similarity">
    <text evidence="1 5">Belongs to the FlgD family.</text>
</comment>
<dbReference type="Pfam" id="PF03963">
    <property type="entry name" value="FlgD"/>
    <property type="match status" value="1"/>
</dbReference>
<dbReference type="Gene3D" id="2.30.30.910">
    <property type="match status" value="1"/>
</dbReference>
<keyword evidence="8" id="KW-0966">Cell projection</keyword>
<keyword evidence="8" id="KW-0282">Flagellum</keyword>
<dbReference type="Proteomes" id="UP000808146">
    <property type="component" value="Unassembled WGS sequence"/>
</dbReference>
<dbReference type="InterPro" id="IPR025963">
    <property type="entry name" value="FLgD_Tudor"/>
</dbReference>
<feature type="domain" description="FlgD/Vpr Ig-like" evidence="6">
    <location>
        <begin position="102"/>
        <end position="177"/>
    </location>
</feature>
<accession>A0A9D7LP56</accession>
<dbReference type="InterPro" id="IPR005648">
    <property type="entry name" value="FlgD"/>
</dbReference>
<name>A0A9D7LP56_9RHOO</name>
<feature type="domain" description="FlgD Tudor-like" evidence="7">
    <location>
        <begin position="84"/>
        <end position="217"/>
    </location>
</feature>
<dbReference type="AlphaFoldDB" id="A0A9D7LP56"/>
<evidence type="ECO:0000313" key="8">
    <source>
        <dbReference type="EMBL" id="MBK8891412.1"/>
    </source>
</evidence>
<dbReference type="GO" id="GO:0044781">
    <property type="term" value="P:bacterial-type flagellum organization"/>
    <property type="evidence" value="ECO:0007669"/>
    <property type="project" value="UniProtKB-UniRule"/>
</dbReference>
<reference evidence="8" key="1">
    <citation type="submission" date="2020-10" db="EMBL/GenBank/DDBJ databases">
        <title>Connecting structure to function with the recovery of over 1000 high-quality activated sludge metagenome-assembled genomes encoding full-length rRNA genes using long-read sequencing.</title>
        <authorList>
            <person name="Singleton C.M."/>
            <person name="Petriglieri F."/>
            <person name="Kristensen J.M."/>
            <person name="Kirkegaard R.H."/>
            <person name="Michaelsen T.Y."/>
            <person name="Andersen M.H."/>
            <person name="Karst S.M."/>
            <person name="Dueholm M.S."/>
            <person name="Nielsen P.H."/>
            <person name="Albertsen M."/>
        </authorList>
    </citation>
    <scope>NUCLEOTIDE SEQUENCE</scope>
    <source>
        <strain evidence="8">OdNE_18-Q3-R46-58_BAT3C.305</strain>
    </source>
</reference>
<dbReference type="Gene3D" id="2.60.40.4070">
    <property type="match status" value="1"/>
</dbReference>
<comment type="function">
    <text evidence="4 5">Required for flagellar hook formation. May act as a scaffolding protein.</text>
</comment>
<evidence type="ECO:0000256" key="4">
    <source>
        <dbReference type="ARBA" id="ARBA00024746"/>
    </source>
</evidence>
<evidence type="ECO:0000256" key="5">
    <source>
        <dbReference type="RuleBase" id="RU362076"/>
    </source>
</evidence>
<keyword evidence="3 5" id="KW-1005">Bacterial flagellum biogenesis</keyword>
<protein>
    <recommendedName>
        <fullName evidence="2 5">Basal-body rod modification protein FlgD</fullName>
    </recommendedName>
</protein>
<organism evidence="8 9">
    <name type="scientific">Candidatus Dechloromonas phosphorivorans</name>
    <dbReference type="NCBI Taxonomy" id="2899244"/>
    <lineage>
        <taxon>Bacteria</taxon>
        <taxon>Pseudomonadati</taxon>
        <taxon>Pseudomonadota</taxon>
        <taxon>Betaproteobacteria</taxon>
        <taxon>Rhodocyclales</taxon>
        <taxon>Azonexaceae</taxon>
        <taxon>Dechloromonas</taxon>
    </lineage>
</organism>
<dbReference type="Pfam" id="PF13861">
    <property type="entry name" value="FLgD_tudor"/>
    <property type="match status" value="1"/>
</dbReference>